<comment type="caution">
    <text evidence="5">The sequence shown here is derived from an EMBL/GenBank/DDBJ whole genome shotgun (WGS) entry which is preliminary data.</text>
</comment>
<keyword evidence="3" id="KW-0804">Transcription</keyword>
<dbReference type="AlphaFoldDB" id="A0AA41X7J6"/>
<dbReference type="Pfam" id="PF08220">
    <property type="entry name" value="HTH_DeoR"/>
    <property type="match status" value="1"/>
</dbReference>
<dbReference type="PANTHER" id="PTHR30363:SF44">
    <property type="entry name" value="AGA OPERON TRANSCRIPTIONAL REPRESSOR-RELATED"/>
    <property type="match status" value="1"/>
</dbReference>
<gene>
    <name evidence="5" type="ORF">NK662_04165</name>
</gene>
<feature type="domain" description="HTH deoR-type" evidence="4">
    <location>
        <begin position="3"/>
        <end position="58"/>
    </location>
</feature>
<dbReference type="InterPro" id="IPR037171">
    <property type="entry name" value="NagB/RpiA_transferase-like"/>
</dbReference>
<name>A0AA41X7J6_9BACI</name>
<dbReference type="PROSITE" id="PS51000">
    <property type="entry name" value="HTH_DEOR_2"/>
    <property type="match status" value="1"/>
</dbReference>
<evidence type="ECO:0000256" key="2">
    <source>
        <dbReference type="ARBA" id="ARBA00023125"/>
    </source>
</evidence>
<dbReference type="EMBL" id="JANCLT010000002">
    <property type="protein sequence ID" value="MCP8967733.1"/>
    <property type="molecule type" value="Genomic_DNA"/>
</dbReference>
<dbReference type="Pfam" id="PF00455">
    <property type="entry name" value="DeoRC"/>
    <property type="match status" value="1"/>
</dbReference>
<reference evidence="5" key="1">
    <citation type="submission" date="2022-07" db="EMBL/GenBank/DDBJ databases">
        <authorList>
            <person name="Li W.-J."/>
            <person name="Deng Q.-Q."/>
        </authorList>
    </citation>
    <scope>NUCLEOTIDE SEQUENCE</scope>
    <source>
        <strain evidence="5">SYSU M60031</strain>
    </source>
</reference>
<proteinExistence type="predicted"/>
<organism evidence="5 6">
    <name type="scientific">Ectobacillus ponti</name>
    <dbReference type="NCBI Taxonomy" id="2961894"/>
    <lineage>
        <taxon>Bacteria</taxon>
        <taxon>Bacillati</taxon>
        <taxon>Bacillota</taxon>
        <taxon>Bacilli</taxon>
        <taxon>Bacillales</taxon>
        <taxon>Bacillaceae</taxon>
        <taxon>Ectobacillus</taxon>
    </lineage>
</organism>
<sequence length="254" mass="28477">MLMAERHQKIIELVNRQMSVRVSELSRLFSVTEETIRRDLEKLEKDGRLQRSHGGAVSLQQESREVEFSQREITSVHEKKAIAYQAVSLIEPGDRIILDASSTAWYVAKAIPDMPLTVITNSIQVAIELSKKEHVQVISLGGNLLPASLSYAGPLAERSLKHYHVNKLFLSCQGVHLESGLSDSHELQALLKRRMMEAADMTILMADSSKFGVRTFAHIAPIHKVQRIITDDGLQPHVRQELQERGLQVTMAGV</sequence>
<dbReference type="SUPFAM" id="SSF46785">
    <property type="entry name" value="Winged helix' DNA-binding domain"/>
    <property type="match status" value="1"/>
</dbReference>
<dbReference type="GO" id="GO:0003700">
    <property type="term" value="F:DNA-binding transcription factor activity"/>
    <property type="evidence" value="ECO:0007669"/>
    <property type="project" value="InterPro"/>
</dbReference>
<dbReference type="RefSeq" id="WP_254757651.1">
    <property type="nucleotide sequence ID" value="NZ_JANCLT010000002.1"/>
</dbReference>
<evidence type="ECO:0000313" key="6">
    <source>
        <dbReference type="Proteomes" id="UP001156102"/>
    </source>
</evidence>
<dbReference type="Proteomes" id="UP001156102">
    <property type="component" value="Unassembled WGS sequence"/>
</dbReference>
<dbReference type="SUPFAM" id="SSF100950">
    <property type="entry name" value="NagB/RpiA/CoA transferase-like"/>
    <property type="match status" value="1"/>
</dbReference>
<dbReference type="GO" id="GO:0003677">
    <property type="term" value="F:DNA binding"/>
    <property type="evidence" value="ECO:0007669"/>
    <property type="project" value="UniProtKB-KW"/>
</dbReference>
<dbReference type="InterPro" id="IPR050313">
    <property type="entry name" value="Carb_Metab_HTH_regulators"/>
</dbReference>
<evidence type="ECO:0000256" key="1">
    <source>
        <dbReference type="ARBA" id="ARBA00023015"/>
    </source>
</evidence>
<keyword evidence="2 5" id="KW-0238">DNA-binding</keyword>
<dbReference type="InterPro" id="IPR036390">
    <property type="entry name" value="WH_DNA-bd_sf"/>
</dbReference>
<dbReference type="InterPro" id="IPR001034">
    <property type="entry name" value="DeoR_HTH"/>
</dbReference>
<dbReference type="PRINTS" id="PR00037">
    <property type="entry name" value="HTHLACR"/>
</dbReference>
<evidence type="ECO:0000313" key="5">
    <source>
        <dbReference type="EMBL" id="MCP8967733.1"/>
    </source>
</evidence>
<dbReference type="PROSITE" id="PS00894">
    <property type="entry name" value="HTH_DEOR_1"/>
    <property type="match status" value="1"/>
</dbReference>
<dbReference type="Gene3D" id="3.40.50.1360">
    <property type="match status" value="1"/>
</dbReference>
<dbReference type="InterPro" id="IPR018356">
    <property type="entry name" value="Tscrpt_reg_HTH_DeoR_CS"/>
</dbReference>
<protein>
    <submittedName>
        <fullName evidence="5">DeoR/GlpR family DNA-binding transcription regulator</fullName>
    </submittedName>
</protein>
<dbReference type="Gene3D" id="1.10.10.10">
    <property type="entry name" value="Winged helix-like DNA-binding domain superfamily/Winged helix DNA-binding domain"/>
    <property type="match status" value="1"/>
</dbReference>
<keyword evidence="1" id="KW-0805">Transcription regulation</keyword>
<dbReference type="PANTHER" id="PTHR30363">
    <property type="entry name" value="HTH-TYPE TRANSCRIPTIONAL REGULATOR SRLR-RELATED"/>
    <property type="match status" value="1"/>
</dbReference>
<keyword evidence="6" id="KW-1185">Reference proteome</keyword>
<evidence type="ECO:0000256" key="3">
    <source>
        <dbReference type="ARBA" id="ARBA00023163"/>
    </source>
</evidence>
<dbReference type="SMART" id="SM01134">
    <property type="entry name" value="DeoRC"/>
    <property type="match status" value="1"/>
</dbReference>
<dbReference type="InterPro" id="IPR014036">
    <property type="entry name" value="DeoR-like_C"/>
</dbReference>
<dbReference type="SMART" id="SM00420">
    <property type="entry name" value="HTH_DEOR"/>
    <property type="match status" value="1"/>
</dbReference>
<dbReference type="InterPro" id="IPR036388">
    <property type="entry name" value="WH-like_DNA-bd_sf"/>
</dbReference>
<accession>A0AA41X7J6</accession>
<evidence type="ECO:0000259" key="4">
    <source>
        <dbReference type="PROSITE" id="PS51000"/>
    </source>
</evidence>